<accession>A0ABW5DC89</accession>
<dbReference type="Gene3D" id="3.40.720.10">
    <property type="entry name" value="Alkaline Phosphatase, subunit A"/>
    <property type="match status" value="1"/>
</dbReference>
<evidence type="ECO:0000256" key="3">
    <source>
        <dbReference type="SAM" id="SignalP"/>
    </source>
</evidence>
<evidence type="ECO:0000256" key="1">
    <source>
        <dbReference type="ARBA" id="ARBA00008779"/>
    </source>
</evidence>
<keyword evidence="2" id="KW-0378">Hydrolase</keyword>
<dbReference type="Proteomes" id="UP001597375">
    <property type="component" value="Unassembled WGS sequence"/>
</dbReference>
<dbReference type="InterPro" id="IPR017850">
    <property type="entry name" value="Alkaline_phosphatase_core_sf"/>
</dbReference>
<proteinExistence type="inferred from homology"/>
<dbReference type="Pfam" id="PF00884">
    <property type="entry name" value="Sulfatase"/>
    <property type="match status" value="1"/>
</dbReference>
<sequence>MKFLNHVFLIIAGSLVCPITASADDAPRPNIILILADDLGYSDVGFNGARDILTPNLDALASGGTICTSAYAVHPFCGPSRMGLLSGRYPHEYGGSYNLPDYSSGNYREHGIPASETLISTVLKDAGYSTGLMGKWHLGHQKQYHPNVRGFDDFYGFLGGGLLYFGPYQANNEQGKVWDYKVYPEHNGGLTPENRTAPF</sequence>
<dbReference type="PANTHER" id="PTHR42693:SF53">
    <property type="entry name" value="ENDO-4-O-SULFATASE"/>
    <property type="match status" value="1"/>
</dbReference>
<keyword evidence="6" id="KW-1185">Reference proteome</keyword>
<keyword evidence="3" id="KW-0732">Signal</keyword>
<feature type="chain" id="PRO_5046401237" evidence="3">
    <location>
        <begin position="24"/>
        <end position="199"/>
    </location>
</feature>
<evidence type="ECO:0000259" key="4">
    <source>
        <dbReference type="Pfam" id="PF00884"/>
    </source>
</evidence>
<dbReference type="InterPro" id="IPR000917">
    <property type="entry name" value="Sulfatase_N"/>
</dbReference>
<comment type="caution">
    <text evidence="5">The sequence shown here is derived from an EMBL/GenBank/DDBJ whole genome shotgun (WGS) entry which is preliminary data.</text>
</comment>
<dbReference type="EMBL" id="JBHUIT010000024">
    <property type="protein sequence ID" value="MFD2257271.1"/>
    <property type="molecule type" value="Genomic_DNA"/>
</dbReference>
<reference evidence="6" key="1">
    <citation type="journal article" date="2019" name="Int. J. Syst. Evol. Microbiol.">
        <title>The Global Catalogue of Microorganisms (GCM) 10K type strain sequencing project: providing services to taxonomists for standard genome sequencing and annotation.</title>
        <authorList>
            <consortium name="The Broad Institute Genomics Platform"/>
            <consortium name="The Broad Institute Genome Sequencing Center for Infectious Disease"/>
            <person name="Wu L."/>
            <person name="Ma J."/>
        </authorList>
    </citation>
    <scope>NUCLEOTIDE SEQUENCE [LARGE SCALE GENOMIC DNA]</scope>
    <source>
        <strain evidence="6">CGMCC 4.7106</strain>
    </source>
</reference>
<gene>
    <name evidence="5" type="ORF">ACFSSA_11350</name>
</gene>
<dbReference type="SUPFAM" id="SSF53649">
    <property type="entry name" value="Alkaline phosphatase-like"/>
    <property type="match status" value="1"/>
</dbReference>
<comment type="similarity">
    <text evidence="1">Belongs to the sulfatase family.</text>
</comment>
<evidence type="ECO:0000313" key="5">
    <source>
        <dbReference type="EMBL" id="MFD2257271.1"/>
    </source>
</evidence>
<evidence type="ECO:0000256" key="2">
    <source>
        <dbReference type="ARBA" id="ARBA00022801"/>
    </source>
</evidence>
<name>A0ABW5DC89_9BACT</name>
<dbReference type="InterPro" id="IPR050738">
    <property type="entry name" value="Sulfatase"/>
</dbReference>
<protein>
    <submittedName>
        <fullName evidence="5">Sulfatase-like hydrolase/transferase</fullName>
    </submittedName>
</protein>
<feature type="domain" description="Sulfatase N-terminal" evidence="4">
    <location>
        <begin position="29"/>
        <end position="190"/>
    </location>
</feature>
<evidence type="ECO:0000313" key="6">
    <source>
        <dbReference type="Proteomes" id="UP001597375"/>
    </source>
</evidence>
<feature type="signal peptide" evidence="3">
    <location>
        <begin position="1"/>
        <end position="23"/>
    </location>
</feature>
<organism evidence="5 6">
    <name type="scientific">Luteolibacter algae</name>
    <dbReference type="NCBI Taxonomy" id="454151"/>
    <lineage>
        <taxon>Bacteria</taxon>
        <taxon>Pseudomonadati</taxon>
        <taxon>Verrucomicrobiota</taxon>
        <taxon>Verrucomicrobiia</taxon>
        <taxon>Verrucomicrobiales</taxon>
        <taxon>Verrucomicrobiaceae</taxon>
        <taxon>Luteolibacter</taxon>
    </lineage>
</organism>
<dbReference type="PANTHER" id="PTHR42693">
    <property type="entry name" value="ARYLSULFATASE FAMILY MEMBER"/>
    <property type="match status" value="1"/>
</dbReference>
<dbReference type="RefSeq" id="WP_386820557.1">
    <property type="nucleotide sequence ID" value="NZ_JBHUIT010000024.1"/>
</dbReference>